<keyword evidence="4" id="KW-0862">Zinc</keyword>
<protein>
    <recommendedName>
        <fullName evidence="1">protein acetyllysine N-acetyltransferase</fullName>
        <ecNumber evidence="1">2.3.1.286</ecNumber>
    </recommendedName>
</protein>
<gene>
    <name evidence="6" type="ORF">F0M16_20060</name>
</gene>
<dbReference type="InterPro" id="IPR026591">
    <property type="entry name" value="Sirtuin_cat_small_dom_sf"/>
</dbReference>
<evidence type="ECO:0000313" key="7">
    <source>
        <dbReference type="Proteomes" id="UP000323225"/>
    </source>
</evidence>
<dbReference type="SUPFAM" id="SSF52467">
    <property type="entry name" value="DHS-like NAD/FAD-binding domain"/>
    <property type="match status" value="1"/>
</dbReference>
<evidence type="ECO:0000259" key="5">
    <source>
        <dbReference type="PROSITE" id="PS50305"/>
    </source>
</evidence>
<accession>A0A5Q6PDU1</accession>
<evidence type="ECO:0000256" key="2">
    <source>
        <dbReference type="ARBA" id="ARBA00022679"/>
    </source>
</evidence>
<name>A0A5Q6PDU1_VIBCL</name>
<dbReference type="PANTHER" id="PTHR11085">
    <property type="entry name" value="NAD-DEPENDENT PROTEIN DEACYLASE SIRTUIN-5, MITOCHONDRIAL-RELATED"/>
    <property type="match status" value="1"/>
</dbReference>
<dbReference type="GO" id="GO:0070403">
    <property type="term" value="F:NAD+ binding"/>
    <property type="evidence" value="ECO:0007669"/>
    <property type="project" value="InterPro"/>
</dbReference>
<dbReference type="Pfam" id="PF02146">
    <property type="entry name" value="SIR2"/>
    <property type="match status" value="1"/>
</dbReference>
<dbReference type="Gene3D" id="3.30.1600.10">
    <property type="entry name" value="SIR2/SIRT2 'Small Domain"/>
    <property type="match status" value="1"/>
</dbReference>
<comment type="caution">
    <text evidence="6">The sequence shown here is derived from an EMBL/GenBank/DDBJ whole genome shotgun (WGS) entry which is preliminary data.</text>
</comment>
<evidence type="ECO:0000313" key="6">
    <source>
        <dbReference type="EMBL" id="KAA1253013.1"/>
    </source>
</evidence>
<feature type="active site" description="Proton acceptor" evidence="4">
    <location>
        <position position="129"/>
    </location>
</feature>
<feature type="binding site" evidence="4">
    <location>
        <position position="142"/>
    </location>
    <ligand>
        <name>Zn(2+)</name>
        <dbReference type="ChEBI" id="CHEBI:29105"/>
    </ligand>
</feature>
<dbReference type="PROSITE" id="PS50305">
    <property type="entry name" value="SIRTUIN"/>
    <property type="match status" value="1"/>
</dbReference>
<dbReference type="CDD" id="cd00296">
    <property type="entry name" value="SIR2"/>
    <property type="match status" value="1"/>
</dbReference>
<evidence type="ECO:0000256" key="3">
    <source>
        <dbReference type="ARBA" id="ARBA00023027"/>
    </source>
</evidence>
<feature type="binding site" evidence="4">
    <location>
        <position position="167"/>
    </location>
    <ligand>
        <name>Zn(2+)</name>
        <dbReference type="ChEBI" id="CHEBI:29105"/>
    </ligand>
</feature>
<dbReference type="InterPro" id="IPR026590">
    <property type="entry name" value="Ssirtuin_cat_dom"/>
</dbReference>
<proteinExistence type="predicted"/>
<feature type="binding site" evidence="4">
    <location>
        <position position="170"/>
    </location>
    <ligand>
        <name>Zn(2+)</name>
        <dbReference type="ChEBI" id="CHEBI:29105"/>
    </ligand>
</feature>
<dbReference type="GO" id="GO:0017136">
    <property type="term" value="F:histone deacetylase activity, NAD-dependent"/>
    <property type="evidence" value="ECO:0007669"/>
    <property type="project" value="TreeGrafter"/>
</dbReference>
<dbReference type="EC" id="2.3.1.286" evidence="1"/>
<evidence type="ECO:0000256" key="4">
    <source>
        <dbReference type="PROSITE-ProRule" id="PRU00236"/>
    </source>
</evidence>
<dbReference type="Proteomes" id="UP000323225">
    <property type="component" value="Unassembled WGS sequence"/>
</dbReference>
<dbReference type="Gene3D" id="3.40.50.1220">
    <property type="entry name" value="TPP-binding domain"/>
    <property type="match status" value="1"/>
</dbReference>
<dbReference type="InterPro" id="IPR029035">
    <property type="entry name" value="DHS-like_NAD/FAD-binding_dom"/>
</dbReference>
<organism evidence="6 7">
    <name type="scientific">Vibrio cholerae</name>
    <dbReference type="NCBI Taxonomy" id="666"/>
    <lineage>
        <taxon>Bacteria</taxon>
        <taxon>Pseudomonadati</taxon>
        <taxon>Pseudomonadota</taxon>
        <taxon>Gammaproteobacteria</taxon>
        <taxon>Vibrionales</taxon>
        <taxon>Vibrionaceae</taxon>
        <taxon>Vibrio</taxon>
    </lineage>
</organism>
<dbReference type="InterPro" id="IPR003000">
    <property type="entry name" value="Sirtuin"/>
</dbReference>
<feature type="binding site" evidence="4">
    <location>
        <position position="137"/>
    </location>
    <ligand>
        <name>Zn(2+)</name>
        <dbReference type="ChEBI" id="CHEBI:29105"/>
    </ligand>
</feature>
<dbReference type="AlphaFoldDB" id="A0A5Q6PDU1"/>
<evidence type="ECO:0000256" key="1">
    <source>
        <dbReference type="ARBA" id="ARBA00012928"/>
    </source>
</evidence>
<dbReference type="InterPro" id="IPR050134">
    <property type="entry name" value="NAD-dep_sirtuin_deacylases"/>
</dbReference>
<reference evidence="6 7" key="1">
    <citation type="submission" date="2019-09" db="EMBL/GenBank/DDBJ databases">
        <authorList>
            <person name="Kritzky A."/>
            <person name="Schelkanova E.Y."/>
            <person name="Alkhova Z.V."/>
            <person name="Smirnova N.I."/>
        </authorList>
    </citation>
    <scope>NUCLEOTIDE SEQUENCE [LARGE SCALE GENOMIC DNA]</scope>
    <source>
        <strain evidence="6 7">M1526</strain>
    </source>
</reference>
<dbReference type="GO" id="GO:0046872">
    <property type="term" value="F:metal ion binding"/>
    <property type="evidence" value="ECO:0007669"/>
    <property type="project" value="UniProtKB-KW"/>
</dbReference>
<dbReference type="EMBL" id="VUAA01000031">
    <property type="protein sequence ID" value="KAA1253013.1"/>
    <property type="molecule type" value="Genomic_DNA"/>
</dbReference>
<feature type="domain" description="Deacetylase sirtuin-type" evidence="5">
    <location>
        <begin position="1"/>
        <end position="280"/>
    </location>
</feature>
<sequence length="280" mass="32712">MKYIVMKKIREILRKTDKLIILAGAGFSADSGLPVFRSNNGFWDNYPQLNGKEFTQVSSPDMLYENEDLFQGFYIHRKNLYDSTNPHIGYKKLLDFINENNIDYFVLTTNVDEHFEKAGYSKDKIYEVHGSINHWQCGKYSCDSPIFPINEKIEVDNNLVPEHKVYCPKCESIARPNILMFGDFEFKSDRTDIQAKLFNQWYYNIFRHDDLNVTVLEFGAGQSVGRLRMQHSSILMQIPDAIGIRINTDPEEISLIRRKNLMLETKSSLEFINELCFYKP</sequence>
<dbReference type="PANTHER" id="PTHR11085:SF10">
    <property type="entry name" value="NAD-DEPENDENT PROTEIN DEACYLASE SIRTUIN-5, MITOCHONDRIAL-RELATED"/>
    <property type="match status" value="1"/>
</dbReference>
<keyword evidence="4" id="KW-0479">Metal-binding</keyword>
<keyword evidence="2" id="KW-0808">Transferase</keyword>
<keyword evidence="3" id="KW-0520">NAD</keyword>